<dbReference type="PRINTS" id="PR00081">
    <property type="entry name" value="GDHRDH"/>
</dbReference>
<feature type="domain" description="Ketoreductase" evidence="5">
    <location>
        <begin position="12"/>
        <end position="204"/>
    </location>
</feature>
<reference evidence="6 7" key="1">
    <citation type="journal article" date="2012" name="Fungal Genet. Biol.">
        <title>The genome of the xerotolerant mold Wallemia sebi reveals adaptations to osmotic stress and suggests cryptic sexual reproduction.</title>
        <authorList>
            <person name="Padamsee M."/>
            <person name="Kumar T.K.A."/>
            <person name="Riley R."/>
            <person name="Binder M."/>
            <person name="Boyd A."/>
            <person name="Calvo A.M."/>
            <person name="Furukawa K."/>
            <person name="Hesse C."/>
            <person name="Hohmann S."/>
            <person name="James T.Y."/>
            <person name="LaButti K."/>
            <person name="Lapidus A."/>
            <person name="Lindquist E."/>
            <person name="Lucas S."/>
            <person name="Miller K."/>
            <person name="Shantappa S."/>
            <person name="Grigoriev I.V."/>
            <person name="Hibbett D.S."/>
            <person name="McLaughlin D.J."/>
            <person name="Spatafora J.W."/>
            <person name="Aime M.C."/>
        </authorList>
    </citation>
    <scope>NUCLEOTIDE SEQUENCE [LARGE SCALE GENOMIC DNA]</scope>
    <source>
        <strain evidence="7">ATCC MYA-4683 / CBS 633.66</strain>
    </source>
</reference>
<dbReference type="InParanoid" id="I4YF22"/>
<dbReference type="RefSeq" id="XP_006957234.1">
    <property type="nucleotide sequence ID" value="XM_006957172.1"/>
</dbReference>
<comment type="similarity">
    <text evidence="1">Belongs to the short-chain dehydrogenases/reductases (SDR) family.</text>
</comment>
<accession>I4YF22</accession>
<organism evidence="6 7">
    <name type="scientific">Wallemia mellicola (strain ATCC MYA-4683 / CBS 633.66)</name>
    <name type="common">Wallemia sebi (CBS 633.66)</name>
    <dbReference type="NCBI Taxonomy" id="671144"/>
    <lineage>
        <taxon>Eukaryota</taxon>
        <taxon>Fungi</taxon>
        <taxon>Dikarya</taxon>
        <taxon>Basidiomycota</taxon>
        <taxon>Wallemiomycotina</taxon>
        <taxon>Wallemiomycetes</taxon>
        <taxon>Wallemiales</taxon>
        <taxon>Wallemiaceae</taxon>
        <taxon>Wallemia</taxon>
    </lineage>
</organism>
<evidence type="ECO:0000256" key="1">
    <source>
        <dbReference type="ARBA" id="ARBA00006484"/>
    </source>
</evidence>
<dbReference type="AlphaFoldDB" id="I4YF22"/>
<dbReference type="GO" id="GO:0016616">
    <property type="term" value="F:oxidoreductase activity, acting on the CH-OH group of donors, NAD or NADP as acceptor"/>
    <property type="evidence" value="ECO:0007669"/>
    <property type="project" value="UniProtKB-ARBA"/>
</dbReference>
<dbReference type="eggNOG" id="KOG0725">
    <property type="taxonomic scope" value="Eukaryota"/>
</dbReference>
<dbReference type="CDD" id="cd00590">
    <property type="entry name" value="RRM_SF"/>
    <property type="match status" value="1"/>
</dbReference>
<name>I4YF22_WALMC</name>
<feature type="region of interest" description="Disordered" evidence="4">
    <location>
        <begin position="461"/>
        <end position="501"/>
    </location>
</feature>
<feature type="compositionally biased region" description="Polar residues" evidence="4">
    <location>
        <begin position="472"/>
        <end position="485"/>
    </location>
</feature>
<keyword evidence="3" id="KW-0560">Oxidoreductase</keyword>
<dbReference type="PROSITE" id="PS00061">
    <property type="entry name" value="ADH_SHORT"/>
    <property type="match status" value="1"/>
</dbReference>
<dbReference type="PANTHER" id="PTHR43008">
    <property type="entry name" value="BENZIL REDUCTASE"/>
    <property type="match status" value="1"/>
</dbReference>
<dbReference type="PANTHER" id="PTHR43008:SF6">
    <property type="entry name" value="NADP-DEPENDENT MANNITOL DEHYDROGENASE"/>
    <property type="match status" value="1"/>
</dbReference>
<evidence type="ECO:0000313" key="6">
    <source>
        <dbReference type="EMBL" id="EIM22564.1"/>
    </source>
</evidence>
<dbReference type="Pfam" id="PF13561">
    <property type="entry name" value="adh_short_C2"/>
    <property type="match status" value="1"/>
</dbReference>
<sequence length="501" mass="55722">MSSSIALSFKNQTVVVTGGNKGLGNAIAKDIAKAGGNVVILARSEASAEASALEKEFGVKAKSYRCDVGDEKRVDTVFSEIIKDFGEIRGVVANAGVSVPKPAFEQDASSFDYIMKTNVLGSFNIAKVAAKKWVETGYKNGSIVVISSMSSQIYNVQGPGEPLRQVFYNASKAAVSSVAKGLAAEWIEHGIRVNIVSPGFIRTAQTQGMDPKILEAQAQLVPMKRFSDAPEQSKPVLFLLSDLASYMTGSEVFVERKVYDMRRTQTLKDHYDYYDKWLGRMVRVDYISDTMTDTTLLALFRPAGPIAHIHIEKVYDKWDVFHYAVIVFHSKLHARLSTVLSGMFLAGSYIYVALVSSCCEIVPYSPRTLGDILLEHKERHLLRNSLSCVSIFDKQTVPTMVSKMEILTMPHPSFCVADTIESGAKLEDADERRYLASLEDDRVERGNMYEDWKELNSRIHKTHSSHKIQIQPLGSSQRDNLPSRNQQKHSESRKNNCVVLS</sequence>
<dbReference type="InterPro" id="IPR036291">
    <property type="entry name" value="NAD(P)-bd_dom_sf"/>
</dbReference>
<proteinExistence type="inferred from homology"/>
<evidence type="ECO:0000259" key="5">
    <source>
        <dbReference type="SMART" id="SM00822"/>
    </source>
</evidence>
<keyword evidence="7" id="KW-1185">Reference proteome</keyword>
<dbReference type="InterPro" id="IPR002347">
    <property type="entry name" value="SDR_fam"/>
</dbReference>
<gene>
    <name evidence="6" type="ORF">WALSEDRAFT_63204</name>
</gene>
<dbReference type="GO" id="GO:0003676">
    <property type="term" value="F:nucleic acid binding"/>
    <property type="evidence" value="ECO:0007669"/>
    <property type="project" value="InterPro"/>
</dbReference>
<dbReference type="OrthoDB" id="1888931at2759"/>
<evidence type="ECO:0000313" key="7">
    <source>
        <dbReference type="Proteomes" id="UP000005242"/>
    </source>
</evidence>
<evidence type="ECO:0000256" key="3">
    <source>
        <dbReference type="ARBA" id="ARBA00023002"/>
    </source>
</evidence>
<evidence type="ECO:0000256" key="4">
    <source>
        <dbReference type="SAM" id="MobiDB-lite"/>
    </source>
</evidence>
<dbReference type="EMBL" id="JH668227">
    <property type="protein sequence ID" value="EIM22564.1"/>
    <property type="molecule type" value="Genomic_DNA"/>
</dbReference>
<dbReference type="FunFam" id="3.40.50.720:FF:000084">
    <property type="entry name" value="Short-chain dehydrogenase reductase"/>
    <property type="match status" value="1"/>
</dbReference>
<dbReference type="HOGENOM" id="CLU_544235_0_0_1"/>
<dbReference type="SUPFAM" id="SSF54928">
    <property type="entry name" value="RNA-binding domain, RBD"/>
    <property type="match status" value="1"/>
</dbReference>
<dbReference type="GeneID" id="18474819"/>
<keyword evidence="2" id="KW-0521">NADP</keyword>
<dbReference type="SUPFAM" id="SSF51735">
    <property type="entry name" value="NAD(P)-binding Rossmann-fold domains"/>
    <property type="match status" value="1"/>
</dbReference>
<dbReference type="SMART" id="SM00822">
    <property type="entry name" value="PKS_KR"/>
    <property type="match status" value="1"/>
</dbReference>
<dbReference type="InterPro" id="IPR020904">
    <property type="entry name" value="Sc_DH/Rdtase_CS"/>
</dbReference>
<dbReference type="Proteomes" id="UP000005242">
    <property type="component" value="Unassembled WGS sequence"/>
</dbReference>
<dbReference type="STRING" id="671144.I4YF22"/>
<evidence type="ECO:0000256" key="2">
    <source>
        <dbReference type="ARBA" id="ARBA00022857"/>
    </source>
</evidence>
<dbReference type="InterPro" id="IPR057326">
    <property type="entry name" value="KR_dom"/>
</dbReference>
<protein>
    <submittedName>
        <fullName evidence="6">NAD(P)-binding protein</fullName>
    </submittedName>
</protein>
<dbReference type="Gene3D" id="3.40.50.720">
    <property type="entry name" value="NAD(P)-binding Rossmann-like Domain"/>
    <property type="match status" value="1"/>
</dbReference>
<dbReference type="GO" id="GO:0050664">
    <property type="term" value="F:oxidoreductase activity, acting on NAD(P)H, oxygen as acceptor"/>
    <property type="evidence" value="ECO:0007669"/>
    <property type="project" value="TreeGrafter"/>
</dbReference>
<dbReference type="InterPro" id="IPR035979">
    <property type="entry name" value="RBD_domain_sf"/>
</dbReference>
<dbReference type="KEGG" id="wse:WALSEDRAFT_63204"/>